<proteinExistence type="predicted"/>
<dbReference type="Gene3D" id="2.60.120.370">
    <property type="entry name" value="YhcH/YjgK/YiaL"/>
    <property type="match status" value="1"/>
</dbReference>
<dbReference type="RefSeq" id="WP_115153247.1">
    <property type="nucleotide sequence ID" value="NZ_DBFWLE010000018.1"/>
</dbReference>
<accession>A0AAQ1UGT9</accession>
<sequence>MTRFIHTWLFRHTLKPLILVLPALYFTLSVEAQDKGYYTRYYSDKSLKKQAAEWCATNQWRQGFTGASPHRSVNLTEFYRQYQKNPTQWEALFKWLATTDLVNIPKGRHPIEGTTLTASVEDSHNEPLEKRRSESHSHHIDFQYVVKGIERFGLIDHYTSTPDCKYDARKDVIHYSYDKGRTQFYDSTPDRFFIFFPGDWHIAKVNNDSGNQDIRVIVIKVDYID</sequence>
<dbReference type="PANTHER" id="PTHR34986">
    <property type="entry name" value="EVOLVED BETA-GALACTOSIDASE SUBUNIT BETA"/>
    <property type="match status" value="1"/>
</dbReference>
<dbReference type="Pfam" id="PF04074">
    <property type="entry name" value="DUF386"/>
    <property type="match status" value="1"/>
</dbReference>
<protein>
    <submittedName>
        <fullName evidence="1">Toxin-antitoxin biofilm protein TabA</fullName>
    </submittedName>
</protein>
<dbReference type="InterPro" id="IPR037012">
    <property type="entry name" value="NanQ/TabA/YiaL_sf"/>
</dbReference>
<dbReference type="PANTHER" id="PTHR34986:SF1">
    <property type="entry name" value="PROTEIN YIAL"/>
    <property type="match status" value="1"/>
</dbReference>
<dbReference type="GO" id="GO:0005829">
    <property type="term" value="C:cytosol"/>
    <property type="evidence" value="ECO:0007669"/>
    <property type="project" value="TreeGrafter"/>
</dbReference>
<dbReference type="Proteomes" id="UP000255283">
    <property type="component" value="Unassembled WGS sequence"/>
</dbReference>
<organism evidence="1 2">
    <name type="scientific">Segatella buccae</name>
    <dbReference type="NCBI Taxonomy" id="28126"/>
    <lineage>
        <taxon>Bacteria</taxon>
        <taxon>Pseudomonadati</taxon>
        <taxon>Bacteroidota</taxon>
        <taxon>Bacteroidia</taxon>
        <taxon>Bacteroidales</taxon>
        <taxon>Prevotellaceae</taxon>
        <taxon>Segatella</taxon>
    </lineage>
</organism>
<dbReference type="SUPFAM" id="SSF51197">
    <property type="entry name" value="Clavaminate synthase-like"/>
    <property type="match status" value="1"/>
</dbReference>
<dbReference type="AlphaFoldDB" id="A0AAQ1UGT9"/>
<comment type="caution">
    <text evidence="1">The sequence shown here is derived from an EMBL/GenBank/DDBJ whole genome shotgun (WGS) entry which is preliminary data.</text>
</comment>
<evidence type="ECO:0000313" key="1">
    <source>
        <dbReference type="EMBL" id="SUB79414.1"/>
    </source>
</evidence>
<reference evidence="1 2" key="1">
    <citation type="submission" date="2018-06" db="EMBL/GenBank/DDBJ databases">
        <authorList>
            <consortium name="Pathogen Informatics"/>
            <person name="Doyle S."/>
        </authorList>
    </citation>
    <scope>NUCLEOTIDE SEQUENCE [LARGE SCALE GENOMIC DNA]</scope>
    <source>
        <strain evidence="1 2">NCTC13063</strain>
    </source>
</reference>
<gene>
    <name evidence="1" type="primary">tabA_1</name>
    <name evidence="1" type="ORF">NCTC13063_00679</name>
</gene>
<dbReference type="InterPro" id="IPR004375">
    <property type="entry name" value="NanQ/TabA/YiaL"/>
</dbReference>
<dbReference type="NCBIfam" id="TIGR00022">
    <property type="entry name" value="YhcH/YjgK/YiaL family protein"/>
    <property type="match status" value="1"/>
</dbReference>
<dbReference type="EMBL" id="UGTJ01000001">
    <property type="protein sequence ID" value="SUB79414.1"/>
    <property type="molecule type" value="Genomic_DNA"/>
</dbReference>
<evidence type="ECO:0000313" key="2">
    <source>
        <dbReference type="Proteomes" id="UP000255283"/>
    </source>
</evidence>
<name>A0AAQ1UGT9_9BACT</name>